<dbReference type="KEGG" id="nef:GP480_01670"/>
<reference evidence="11 12" key="1">
    <citation type="journal article" date="2020" name="MBio">
        <title>Erratum for Teymournejad et al., 'Isolation and Molecular Analysis of a Novel Neorickettsia Species That Causes Potomac Horse Fever'.</title>
        <authorList>
            <person name="Teymournejad O."/>
            <person name="Lin M."/>
            <person name="Bekebrede H."/>
            <person name="Kamr A."/>
            <person name="Toribio R.E."/>
            <person name="Arroyo L.G."/>
            <person name="Baird J.D."/>
            <person name="Rikihisa Y."/>
        </authorList>
    </citation>
    <scope>NUCLEOTIDE SEQUENCE [LARGE SCALE GENOMIC DNA]</scope>
    <source>
        <strain evidence="11 12">Fin17</strain>
    </source>
</reference>
<name>A0A6P1GA13_9RICK</name>
<keyword evidence="5 9" id="KW-0653">Protein transport</keyword>
<organism evidence="11 12">
    <name type="scientific">Neorickettsia findlayensis</name>
    <dbReference type="NCBI Taxonomy" id="2686014"/>
    <lineage>
        <taxon>Bacteria</taxon>
        <taxon>Pseudomonadati</taxon>
        <taxon>Pseudomonadota</taxon>
        <taxon>Alphaproteobacteria</taxon>
        <taxon>Rickettsiales</taxon>
        <taxon>Anaplasmataceae</taxon>
        <taxon>Neorickettsia</taxon>
    </lineage>
</organism>
<dbReference type="Pfam" id="PF02355">
    <property type="entry name" value="SecD_SecF_C"/>
    <property type="match status" value="1"/>
</dbReference>
<evidence type="ECO:0000256" key="5">
    <source>
        <dbReference type="ARBA" id="ARBA00022927"/>
    </source>
</evidence>
<proteinExistence type="inferred from homology"/>
<keyword evidence="6 9" id="KW-1133">Transmembrane helix</keyword>
<evidence type="ECO:0000256" key="1">
    <source>
        <dbReference type="ARBA" id="ARBA00004651"/>
    </source>
</evidence>
<dbReference type="PANTHER" id="PTHR30081">
    <property type="entry name" value="PROTEIN-EXPORT MEMBRANE PROTEIN SEC"/>
    <property type="match status" value="1"/>
</dbReference>
<dbReference type="InterPro" id="IPR022646">
    <property type="entry name" value="SecD/SecF_CS"/>
</dbReference>
<evidence type="ECO:0000313" key="12">
    <source>
        <dbReference type="Proteomes" id="UP000464912"/>
    </source>
</evidence>
<evidence type="ECO:0000256" key="2">
    <source>
        <dbReference type="ARBA" id="ARBA00022448"/>
    </source>
</evidence>
<reference evidence="11 12" key="2">
    <citation type="journal article" date="2020" name="MBio">
        <title>Isolation and Molecular Analysis of a Novel Neorickettsia Species That Causes Potomac Horse Fever.</title>
        <authorList>
            <person name="Teymournejad O."/>
            <person name="Lin M."/>
            <person name="Bekebrede H."/>
            <person name="Kamr A."/>
            <person name="Toribio R.E."/>
            <person name="Arroyo L.G."/>
            <person name="Baird J.D."/>
            <person name="Rikihisa Y."/>
        </authorList>
    </citation>
    <scope>NUCLEOTIDE SEQUENCE [LARGE SCALE GENOMIC DNA]</scope>
    <source>
        <strain evidence="11 12">Fin17</strain>
    </source>
</reference>
<comment type="similarity">
    <text evidence="9">Belongs to the SecD/SecF family. SecF subfamily.</text>
</comment>
<keyword evidence="3 9" id="KW-1003">Cell membrane</keyword>
<dbReference type="PRINTS" id="PR01755">
    <property type="entry name" value="SECFTRNLCASE"/>
</dbReference>
<accession>A0A6P1GA13</accession>
<keyword evidence="2 9" id="KW-0813">Transport</keyword>
<dbReference type="AlphaFoldDB" id="A0A6P1GA13"/>
<evidence type="ECO:0000256" key="8">
    <source>
        <dbReference type="ARBA" id="ARBA00023136"/>
    </source>
</evidence>
<dbReference type="Gene3D" id="1.20.1640.10">
    <property type="entry name" value="Multidrug efflux transporter AcrB transmembrane domain"/>
    <property type="match status" value="1"/>
</dbReference>
<dbReference type="HAMAP" id="MF_01464_B">
    <property type="entry name" value="SecF_B"/>
    <property type="match status" value="1"/>
</dbReference>
<dbReference type="GO" id="GO:0043952">
    <property type="term" value="P:protein transport by the Sec complex"/>
    <property type="evidence" value="ECO:0007669"/>
    <property type="project" value="UniProtKB-UniRule"/>
</dbReference>
<dbReference type="GO" id="GO:0006605">
    <property type="term" value="P:protein targeting"/>
    <property type="evidence" value="ECO:0007669"/>
    <property type="project" value="UniProtKB-UniRule"/>
</dbReference>
<evidence type="ECO:0000259" key="10">
    <source>
        <dbReference type="Pfam" id="PF02355"/>
    </source>
</evidence>
<feature type="transmembrane region" description="Helical" evidence="9">
    <location>
        <begin position="133"/>
        <end position="154"/>
    </location>
</feature>
<dbReference type="GO" id="GO:0005886">
    <property type="term" value="C:plasma membrane"/>
    <property type="evidence" value="ECO:0007669"/>
    <property type="project" value="UniProtKB-SubCell"/>
</dbReference>
<keyword evidence="4 9" id="KW-0812">Transmembrane</keyword>
<protein>
    <recommendedName>
        <fullName evidence="9">Protein-export membrane protein SecF</fullName>
    </recommendedName>
</protein>
<dbReference type="Proteomes" id="UP000464912">
    <property type="component" value="Chromosome"/>
</dbReference>
<dbReference type="Pfam" id="PF07549">
    <property type="entry name" value="Sec_GG"/>
    <property type="match status" value="1"/>
</dbReference>
<evidence type="ECO:0000256" key="6">
    <source>
        <dbReference type="ARBA" id="ARBA00022989"/>
    </source>
</evidence>
<dbReference type="InterPro" id="IPR048634">
    <property type="entry name" value="SecD_SecF_C"/>
</dbReference>
<comment type="subcellular location">
    <subcellularLocation>
        <location evidence="1 9">Cell membrane</location>
        <topology evidence="1 9">Multi-pass membrane protein</topology>
    </subcellularLocation>
</comment>
<dbReference type="GO" id="GO:0065002">
    <property type="term" value="P:intracellular protein transmembrane transport"/>
    <property type="evidence" value="ECO:0007669"/>
    <property type="project" value="UniProtKB-UniRule"/>
</dbReference>
<feature type="transmembrane region" description="Helical" evidence="9">
    <location>
        <begin position="188"/>
        <end position="212"/>
    </location>
</feature>
<dbReference type="InterPro" id="IPR005665">
    <property type="entry name" value="SecF_bac"/>
</dbReference>
<feature type="transmembrane region" description="Helical" evidence="9">
    <location>
        <begin position="21"/>
        <end position="38"/>
    </location>
</feature>
<dbReference type="PANTHER" id="PTHR30081:SF8">
    <property type="entry name" value="PROTEIN TRANSLOCASE SUBUNIT SECF"/>
    <property type="match status" value="1"/>
</dbReference>
<dbReference type="InterPro" id="IPR022813">
    <property type="entry name" value="SecD/SecF_arch_bac"/>
</dbReference>
<evidence type="ECO:0000313" key="11">
    <source>
        <dbReference type="EMBL" id="QHD65162.1"/>
    </source>
</evidence>
<comment type="function">
    <text evidence="9">Part of the Sec protein translocase complex. Interacts with the SecYEG preprotein conducting channel. SecDF uses the proton motive force (PMF) to complete protein translocation after the ATP-dependent function of SecA.</text>
</comment>
<evidence type="ECO:0000256" key="7">
    <source>
        <dbReference type="ARBA" id="ARBA00023010"/>
    </source>
</evidence>
<evidence type="ECO:0000256" key="3">
    <source>
        <dbReference type="ARBA" id="ARBA00022475"/>
    </source>
</evidence>
<comment type="subunit">
    <text evidence="9">Forms a complex with SecD. Part of the essential Sec protein translocation apparatus which comprises SecA, SecYEG and auxiliary proteins SecDF-YajC and YidC.</text>
</comment>
<keyword evidence="8 9" id="KW-0472">Membrane</keyword>
<dbReference type="NCBIfam" id="TIGR00966">
    <property type="entry name" value="transloc_SecF"/>
    <property type="match status" value="1"/>
</dbReference>
<keyword evidence="7 9" id="KW-0811">Translocation</keyword>
<dbReference type="RefSeq" id="WP_160095299.1">
    <property type="nucleotide sequence ID" value="NZ_CP047224.1"/>
</dbReference>
<feature type="transmembrane region" description="Helical" evidence="9">
    <location>
        <begin position="233"/>
        <end position="254"/>
    </location>
</feature>
<sequence length="298" mass="32881">MRFIISSLLDECSFDFARYKKVAFLISSILLVSTFISLETKGLSFGIDFTGGMVLEVYSEKSIDITQLRDDFSKNHSLPTASIHYLEDQNHLMIKVRSQDFQDGLAKIKTFLKPYNFRYDKIDCVGPQISKSLIYRSGIAIVFSVLAMFVYLFFRFTPAFALSGVLTTLHDIALLVCLYSAYELEFNTSSVAAVLAIVGYSINDSVVIFDKLRENTGIKNIAKRINVSVNTTLSRTILTSVTTMLAIAPVAFLSSGDIQVFSLIILAGIAIGTYSSIFIAAPLALLGKNARGVAYENS</sequence>
<evidence type="ECO:0000256" key="9">
    <source>
        <dbReference type="HAMAP-Rule" id="MF_01464"/>
    </source>
</evidence>
<dbReference type="GO" id="GO:0015450">
    <property type="term" value="F:protein-transporting ATPase activity"/>
    <property type="evidence" value="ECO:0007669"/>
    <property type="project" value="InterPro"/>
</dbReference>
<gene>
    <name evidence="9 11" type="primary">secF</name>
    <name evidence="11" type="ORF">GP480_01670</name>
</gene>
<evidence type="ECO:0000256" key="4">
    <source>
        <dbReference type="ARBA" id="ARBA00022692"/>
    </source>
</evidence>
<dbReference type="EMBL" id="CP047224">
    <property type="protein sequence ID" value="QHD65162.1"/>
    <property type="molecule type" value="Genomic_DNA"/>
</dbReference>
<feature type="transmembrane region" description="Helical" evidence="9">
    <location>
        <begin position="260"/>
        <end position="286"/>
    </location>
</feature>
<dbReference type="SUPFAM" id="SSF82866">
    <property type="entry name" value="Multidrug efflux transporter AcrB transmembrane domain"/>
    <property type="match status" value="1"/>
</dbReference>
<keyword evidence="12" id="KW-1185">Reference proteome</keyword>
<dbReference type="InterPro" id="IPR022645">
    <property type="entry name" value="SecD/SecF_bac"/>
</dbReference>
<feature type="transmembrane region" description="Helical" evidence="9">
    <location>
        <begin position="161"/>
        <end position="182"/>
    </location>
</feature>
<feature type="domain" description="Protein export membrane protein SecD/SecF C-terminal" evidence="10">
    <location>
        <begin position="116"/>
        <end position="286"/>
    </location>
</feature>